<feature type="transmembrane region" description="Helical" evidence="1">
    <location>
        <begin position="20"/>
        <end position="48"/>
    </location>
</feature>
<proteinExistence type="predicted"/>
<keyword evidence="1" id="KW-1133">Transmembrane helix</keyword>
<keyword evidence="1" id="KW-0472">Membrane</keyword>
<feature type="transmembrane region" description="Helical" evidence="1">
    <location>
        <begin position="162"/>
        <end position="185"/>
    </location>
</feature>
<dbReference type="RefSeq" id="WP_108997780.1">
    <property type="nucleotide sequence ID" value="NZ_QEEX01000001.1"/>
</dbReference>
<evidence type="ECO:0000256" key="1">
    <source>
        <dbReference type="SAM" id="Phobius"/>
    </source>
</evidence>
<keyword evidence="3" id="KW-1185">Reference proteome</keyword>
<organism evidence="2 3">
    <name type="scientific">Homoserinimonas hongtaonis</name>
    <dbReference type="NCBI Taxonomy" id="2079791"/>
    <lineage>
        <taxon>Bacteria</taxon>
        <taxon>Bacillati</taxon>
        <taxon>Actinomycetota</taxon>
        <taxon>Actinomycetes</taxon>
        <taxon>Micrococcales</taxon>
        <taxon>Microbacteriaceae</taxon>
        <taxon>Homoserinimonas</taxon>
    </lineage>
</organism>
<name>A0A2U1T278_9MICO</name>
<dbReference type="Proteomes" id="UP000244978">
    <property type="component" value="Unassembled WGS sequence"/>
</dbReference>
<accession>A0A2U1T278</accession>
<gene>
    <name evidence="2" type="ORF">DF220_09060</name>
</gene>
<dbReference type="AlphaFoldDB" id="A0A2U1T278"/>
<protein>
    <recommendedName>
        <fullName evidence="4">DUF2238 domain-containing protein</fullName>
    </recommendedName>
</protein>
<evidence type="ECO:0000313" key="2">
    <source>
        <dbReference type="EMBL" id="PWB97958.1"/>
    </source>
</evidence>
<feature type="transmembrane region" description="Helical" evidence="1">
    <location>
        <begin position="60"/>
        <end position="78"/>
    </location>
</feature>
<evidence type="ECO:0000313" key="3">
    <source>
        <dbReference type="Proteomes" id="UP000244978"/>
    </source>
</evidence>
<sequence length="200" mass="21611">MKLNFLRPPRTIGEWCGDLLRVAGLVCVVIGITSWSLADGGILALALPGLVLPRLLGVKAWFDVVFGITVLISVWSNVLDLYTTVPGWDLVVHFVLTGLTAVLLYLLFARYDIVGEPDRSGIATVVLATTMGLALSAMWEVFEWFGWAFISETIYVAYQDTIGDMVAGGVGSFVAALLLASVPLLRADAVPSENRRPTVI</sequence>
<dbReference type="InterPro" id="IPR014509">
    <property type="entry name" value="YjdF-like"/>
</dbReference>
<feature type="transmembrane region" description="Helical" evidence="1">
    <location>
        <begin position="90"/>
        <end position="109"/>
    </location>
</feature>
<feature type="transmembrane region" description="Helical" evidence="1">
    <location>
        <begin position="121"/>
        <end position="142"/>
    </location>
</feature>
<evidence type="ECO:0008006" key="4">
    <source>
        <dbReference type="Google" id="ProtNLM"/>
    </source>
</evidence>
<dbReference type="Pfam" id="PF09997">
    <property type="entry name" value="DUF2238"/>
    <property type="match status" value="1"/>
</dbReference>
<comment type="caution">
    <text evidence="2">The sequence shown here is derived from an EMBL/GenBank/DDBJ whole genome shotgun (WGS) entry which is preliminary data.</text>
</comment>
<dbReference type="EMBL" id="QEEX01000001">
    <property type="protein sequence ID" value="PWB97958.1"/>
    <property type="molecule type" value="Genomic_DNA"/>
</dbReference>
<reference evidence="3" key="1">
    <citation type="submission" date="2018-04" db="EMBL/GenBank/DDBJ databases">
        <authorList>
            <person name="Liu S."/>
            <person name="Wang Z."/>
            <person name="Li J."/>
        </authorList>
    </citation>
    <scope>NUCLEOTIDE SEQUENCE [LARGE SCALE GENOMIC DNA]</scope>
    <source>
        <strain evidence="3">S1194</strain>
    </source>
</reference>
<keyword evidence="1" id="KW-0812">Transmembrane</keyword>